<dbReference type="Pfam" id="PF00496">
    <property type="entry name" value="SBP_bac_5"/>
    <property type="match status" value="1"/>
</dbReference>
<evidence type="ECO:0000256" key="1">
    <source>
        <dbReference type="ARBA" id="ARBA00004418"/>
    </source>
</evidence>
<dbReference type="Gene3D" id="3.90.76.10">
    <property type="entry name" value="Dipeptide-binding Protein, Domain 1"/>
    <property type="match status" value="1"/>
</dbReference>
<dbReference type="PANTHER" id="PTHR30290:SF34">
    <property type="entry name" value="ABC TRANSPORTER, PERIPLASMIC OLIGO-PEPTIDE BINDING PROTEIN, PUTATIVE-RELATED"/>
    <property type="match status" value="1"/>
</dbReference>
<evidence type="ECO:0000259" key="3">
    <source>
        <dbReference type="Pfam" id="PF00496"/>
    </source>
</evidence>
<evidence type="ECO:0000313" key="4">
    <source>
        <dbReference type="EMBL" id="RJE82056.1"/>
    </source>
</evidence>
<dbReference type="InterPro" id="IPR030678">
    <property type="entry name" value="Peptide/Ni-bd"/>
</dbReference>
<name>A0A418SM54_9RHOB</name>
<protein>
    <submittedName>
        <fullName evidence="4">ABC transporter substrate-binding protein</fullName>
    </submittedName>
</protein>
<dbReference type="InterPro" id="IPR000914">
    <property type="entry name" value="SBP_5_dom"/>
</dbReference>
<dbReference type="GO" id="GO:0015833">
    <property type="term" value="P:peptide transport"/>
    <property type="evidence" value="ECO:0007669"/>
    <property type="project" value="TreeGrafter"/>
</dbReference>
<comment type="caution">
    <text evidence="4">The sequence shown here is derived from an EMBL/GenBank/DDBJ whole genome shotgun (WGS) entry which is preliminary data.</text>
</comment>
<dbReference type="GO" id="GO:0043190">
    <property type="term" value="C:ATP-binding cassette (ABC) transporter complex"/>
    <property type="evidence" value="ECO:0007669"/>
    <property type="project" value="InterPro"/>
</dbReference>
<dbReference type="Gene3D" id="3.10.105.10">
    <property type="entry name" value="Dipeptide-binding Protein, Domain 3"/>
    <property type="match status" value="1"/>
</dbReference>
<evidence type="ECO:0000256" key="2">
    <source>
        <dbReference type="ARBA" id="ARBA00005695"/>
    </source>
</evidence>
<dbReference type="Proteomes" id="UP000284202">
    <property type="component" value="Unassembled WGS sequence"/>
</dbReference>
<accession>A0A418SM54</accession>
<comment type="subcellular location">
    <subcellularLocation>
        <location evidence="1">Periplasm</location>
    </subcellularLocation>
</comment>
<dbReference type="Gene3D" id="3.40.190.10">
    <property type="entry name" value="Periplasmic binding protein-like II"/>
    <property type="match status" value="1"/>
</dbReference>
<feature type="domain" description="Solute-binding protein family 5" evidence="3">
    <location>
        <begin position="74"/>
        <end position="436"/>
    </location>
</feature>
<dbReference type="RefSeq" id="WP_119751949.1">
    <property type="nucleotide sequence ID" value="NZ_QZCG01000020.1"/>
</dbReference>
<evidence type="ECO:0000313" key="5">
    <source>
        <dbReference type="Proteomes" id="UP000284202"/>
    </source>
</evidence>
<keyword evidence="5" id="KW-1185">Reference proteome</keyword>
<comment type="similarity">
    <text evidence="2">Belongs to the bacterial solute-binding protein 5 family.</text>
</comment>
<proteinExistence type="inferred from homology"/>
<dbReference type="PROSITE" id="PS51318">
    <property type="entry name" value="TAT"/>
    <property type="match status" value="1"/>
</dbReference>
<sequence length="518" mass="57352">MNLSRRAFIGTTISAAALASTSFEALARGRKVLIMASSVDIPNFDPHVATGYAPQMLFRNTYDALVRVVGNPPEVVPGLASEWSVSDDQLHYEFTLNPEARFEDGTPVTADAVVYSFERIMRLQRGVSWMIEGVLESGSVTAKDEGTVAFDLKAAFAPFMQVLPWMFIVNPTEVEANLGDDDGQAYLLQNTAGSGPFRMGRVAPGNLYEFLRVEDDWHKDGGNLEGAIWKIVREASTERMMLQRGEAHIALELYAEDMDALADVPGVVRVVEPEYRTFSIKMNTAKGPLVDANLRKAVSYAYNYQGMLDSAGPAELMIGPLPTGIFGHDPDLQVYRQDMEKAKEYLAKSEYADGGFTLNVMHATGYENQRRWCLLLLEALKSLNIGLEIQPATWPDITASAQSADTMPDFYCIFQSANYADPDNIAFAAYHSSRNGQWQNPVYSNPEADKLIEAARIEIDQTRRAEIYAELQVLLVEDAPDIFGVLEKRKLALRDDVEGYVFAPVAANSIELLPLSLT</sequence>
<dbReference type="AlphaFoldDB" id="A0A418SM54"/>
<dbReference type="InterPro" id="IPR039424">
    <property type="entry name" value="SBP_5"/>
</dbReference>
<dbReference type="InterPro" id="IPR006311">
    <property type="entry name" value="TAT_signal"/>
</dbReference>
<dbReference type="CDD" id="cd08512">
    <property type="entry name" value="PBP2_NikA_DppA_OppA_like_7"/>
    <property type="match status" value="1"/>
</dbReference>
<dbReference type="SUPFAM" id="SSF53850">
    <property type="entry name" value="Periplasmic binding protein-like II"/>
    <property type="match status" value="1"/>
</dbReference>
<dbReference type="PIRSF" id="PIRSF002741">
    <property type="entry name" value="MppA"/>
    <property type="match status" value="1"/>
</dbReference>
<gene>
    <name evidence="4" type="ORF">D3P04_21580</name>
</gene>
<dbReference type="OrthoDB" id="9803988at2"/>
<dbReference type="EMBL" id="QZCG01000020">
    <property type="protein sequence ID" value="RJE82056.1"/>
    <property type="molecule type" value="Genomic_DNA"/>
</dbReference>
<dbReference type="GO" id="GO:0030288">
    <property type="term" value="C:outer membrane-bounded periplasmic space"/>
    <property type="evidence" value="ECO:0007669"/>
    <property type="project" value="UniProtKB-ARBA"/>
</dbReference>
<reference evidence="5" key="1">
    <citation type="submission" date="2018-09" db="EMBL/GenBank/DDBJ databases">
        <title>Acidovorax cavernicola nov. sp. isolated from Gruta de las Maravillas (Aracena, Spain).</title>
        <authorList>
            <person name="Jurado V."/>
            <person name="Gutierrez-Patricio S."/>
            <person name="Gonzalez-Pimentel J.L."/>
            <person name="Miller A.Z."/>
            <person name="Laiz L."/>
            <person name="Saiz-Jimenez C."/>
        </authorList>
    </citation>
    <scope>NUCLEOTIDE SEQUENCE [LARGE SCALE GENOMIC DNA]</scope>
    <source>
        <strain evidence="5">1011MAR3C25</strain>
    </source>
</reference>
<organism evidence="4 5">
    <name type="scientific">Paracoccus onubensis</name>
    <dbReference type="NCBI Taxonomy" id="1675788"/>
    <lineage>
        <taxon>Bacteria</taxon>
        <taxon>Pseudomonadati</taxon>
        <taxon>Pseudomonadota</taxon>
        <taxon>Alphaproteobacteria</taxon>
        <taxon>Rhodobacterales</taxon>
        <taxon>Paracoccaceae</taxon>
        <taxon>Paracoccus</taxon>
    </lineage>
</organism>
<dbReference type="GO" id="GO:1904680">
    <property type="term" value="F:peptide transmembrane transporter activity"/>
    <property type="evidence" value="ECO:0007669"/>
    <property type="project" value="TreeGrafter"/>
</dbReference>
<dbReference type="PANTHER" id="PTHR30290">
    <property type="entry name" value="PERIPLASMIC BINDING COMPONENT OF ABC TRANSPORTER"/>
    <property type="match status" value="1"/>
</dbReference>